<keyword evidence="2 6" id="KW-0812">Transmembrane</keyword>
<dbReference type="OMA" id="STNMITC"/>
<evidence type="ECO:0000256" key="4">
    <source>
        <dbReference type="ARBA" id="ARBA00023136"/>
    </source>
</evidence>
<keyword evidence="8" id="KW-1185">Reference proteome</keyword>
<evidence type="ECO:0000256" key="6">
    <source>
        <dbReference type="SAM" id="Phobius"/>
    </source>
</evidence>
<comment type="subcellular location">
    <subcellularLocation>
        <location evidence="1">Membrane</location>
        <topology evidence="1">Multi-pass membrane protein</topology>
    </subcellularLocation>
</comment>
<feature type="domain" description="Dendritic cell-specific transmembrane protein-like" evidence="7">
    <location>
        <begin position="442"/>
        <end position="635"/>
    </location>
</feature>
<feature type="transmembrane region" description="Helical" evidence="6">
    <location>
        <begin position="78"/>
        <end position="106"/>
    </location>
</feature>
<name>A0A7I4YS75_HAECO</name>
<keyword evidence="3 6" id="KW-1133">Transmembrane helix</keyword>
<feature type="region of interest" description="Disordered" evidence="5">
    <location>
        <begin position="225"/>
        <end position="250"/>
    </location>
</feature>
<sequence>MGAGGYFTDERRKKIRQKTGVGFLEDYFLRSEITDYRRLRVLLNLLIGIVFCSSLYYFGWKKLNFADFHVVYGLVFKWFMILSTACAFALSPMFRCAMLCVLFGALGKNGQAPLSLLILHNLNEGPITNIVSNFQRTAEILLCHLELQAKIATNRVSMLTEPVEAVLEKQLEVGLEMLRNLVRKIRAIMTPFMAELRAFRTKEDKKMEDRDAQLNSFAQRKALKSMMKDEEKSEAEQKAEEQESLGMSKEKADKLLSSKPTWADFKTTHGRQIARRVAKRCNDVFVKGVDKCQNLMSSVKDKCYETLPWYLMFFVCPKLNAEEACNVLQRRLQSIDACKKYMADARMSNSMEGDMNDVVNLTNILDTELQVNLHMMLVEMPRIENVFQVSQLKMAVSIGTNYVKVVLKTVSQVLQALFIFYVYVIFRDAVNMIENYRTDVNFNNHFITGLFWQIDHHRELLGQQAIRHISKEEMRSWRLMNVTSMPTRAEMDRAKVALLSWFITSFVAVLLIVLDYYLYAFLDAVVSASHTKIEQIGSSSAAVEVEGQGIVSNFIRAMIADNRTVEVDNTMTNSHCLLPPQRPDFGHIFAWIVIPLMISLLIQVVFSFVVRRVIINYFMPFMFPLRDRVRIIFLYNKVLFLRMKHRVEARARIRFMVERWKINEEHDEGGWLSYQSWFKRNILDRLFRTGQCLMCQQNMKPAQLYFCVECPATFCKYCLAETGWECYACQAEEGLVNTERSMVTYADKSAGQFVVGGKRRKKT</sequence>
<evidence type="ECO:0000256" key="3">
    <source>
        <dbReference type="ARBA" id="ARBA00022989"/>
    </source>
</evidence>
<dbReference type="Pfam" id="PF07782">
    <property type="entry name" value="DC_STAMP"/>
    <property type="match status" value="1"/>
</dbReference>
<evidence type="ECO:0000256" key="2">
    <source>
        <dbReference type="ARBA" id="ARBA00022692"/>
    </source>
</evidence>
<dbReference type="InterPro" id="IPR051856">
    <property type="entry name" value="CSR-E3_Ligase_Protein"/>
</dbReference>
<dbReference type="InterPro" id="IPR012858">
    <property type="entry name" value="DC_STAMP-like"/>
</dbReference>
<dbReference type="PANTHER" id="PTHR21041:SF17">
    <property type="entry name" value="E3 UBIQUITIN-PROTEIN LIGASE DCST1"/>
    <property type="match status" value="1"/>
</dbReference>
<reference evidence="9" key="1">
    <citation type="submission" date="2020-12" db="UniProtKB">
        <authorList>
            <consortium name="WormBaseParasite"/>
        </authorList>
    </citation>
    <scope>IDENTIFICATION</scope>
    <source>
        <strain evidence="9">MHco3</strain>
    </source>
</reference>
<feature type="transmembrane region" description="Helical" evidence="6">
    <location>
        <begin position="39"/>
        <end position="58"/>
    </location>
</feature>
<accession>A0A7I4YS75</accession>
<evidence type="ECO:0000259" key="7">
    <source>
        <dbReference type="Pfam" id="PF07782"/>
    </source>
</evidence>
<keyword evidence="4 6" id="KW-0472">Membrane</keyword>
<evidence type="ECO:0000313" key="9">
    <source>
        <dbReference type="WBParaSite" id="HCON_00133930-00001"/>
    </source>
</evidence>
<dbReference type="AlphaFoldDB" id="A0A7I4YS75"/>
<organism evidence="8 9">
    <name type="scientific">Haemonchus contortus</name>
    <name type="common">Barber pole worm</name>
    <dbReference type="NCBI Taxonomy" id="6289"/>
    <lineage>
        <taxon>Eukaryota</taxon>
        <taxon>Metazoa</taxon>
        <taxon>Ecdysozoa</taxon>
        <taxon>Nematoda</taxon>
        <taxon>Chromadorea</taxon>
        <taxon>Rhabditida</taxon>
        <taxon>Rhabditina</taxon>
        <taxon>Rhabditomorpha</taxon>
        <taxon>Strongyloidea</taxon>
        <taxon>Trichostrongylidae</taxon>
        <taxon>Haemonchus</taxon>
    </lineage>
</organism>
<feature type="transmembrane region" description="Helical" evidence="6">
    <location>
        <begin position="496"/>
        <end position="519"/>
    </location>
</feature>
<dbReference type="Proteomes" id="UP000025227">
    <property type="component" value="Unplaced"/>
</dbReference>
<dbReference type="GO" id="GO:0016020">
    <property type="term" value="C:membrane"/>
    <property type="evidence" value="ECO:0007669"/>
    <property type="project" value="UniProtKB-SubCell"/>
</dbReference>
<dbReference type="PANTHER" id="PTHR21041">
    <property type="entry name" value="DENDRITIC CELL-SPECIFIC TRANSMEMBRANE PROTEIN"/>
    <property type="match status" value="1"/>
</dbReference>
<evidence type="ECO:0000256" key="5">
    <source>
        <dbReference type="SAM" id="MobiDB-lite"/>
    </source>
</evidence>
<evidence type="ECO:0000256" key="1">
    <source>
        <dbReference type="ARBA" id="ARBA00004141"/>
    </source>
</evidence>
<proteinExistence type="predicted"/>
<feature type="compositionally biased region" description="Basic and acidic residues" evidence="5">
    <location>
        <begin position="226"/>
        <end position="241"/>
    </location>
</feature>
<dbReference type="OrthoDB" id="5985669at2759"/>
<evidence type="ECO:0000313" key="8">
    <source>
        <dbReference type="Proteomes" id="UP000025227"/>
    </source>
</evidence>
<feature type="transmembrane region" description="Helical" evidence="6">
    <location>
        <begin position="588"/>
        <end position="610"/>
    </location>
</feature>
<dbReference type="WBParaSite" id="HCON_00133930-00001">
    <property type="protein sequence ID" value="HCON_00133930-00001"/>
    <property type="gene ID" value="HCON_00133930"/>
</dbReference>
<protein>
    <submittedName>
        <fullName evidence="9">DC_STAMP domain-containing protein</fullName>
    </submittedName>
</protein>